<reference evidence="1 2" key="1">
    <citation type="submission" date="2017-12" db="EMBL/GenBank/DDBJ databases">
        <title>Hemimetabolous genomes reveal molecular basis of termite eusociality.</title>
        <authorList>
            <person name="Harrison M.C."/>
            <person name="Jongepier E."/>
            <person name="Robertson H.M."/>
            <person name="Arning N."/>
            <person name="Bitard-Feildel T."/>
            <person name="Chao H."/>
            <person name="Childers C.P."/>
            <person name="Dinh H."/>
            <person name="Doddapaneni H."/>
            <person name="Dugan S."/>
            <person name="Gowin J."/>
            <person name="Greiner C."/>
            <person name="Han Y."/>
            <person name="Hu H."/>
            <person name="Hughes D.S.T."/>
            <person name="Huylmans A.-K."/>
            <person name="Kemena C."/>
            <person name="Kremer L.P.M."/>
            <person name="Lee S.L."/>
            <person name="Lopez-Ezquerra A."/>
            <person name="Mallet L."/>
            <person name="Monroy-Kuhn J.M."/>
            <person name="Moser A."/>
            <person name="Murali S.C."/>
            <person name="Muzny D.M."/>
            <person name="Otani S."/>
            <person name="Piulachs M.-D."/>
            <person name="Poelchau M."/>
            <person name="Qu J."/>
            <person name="Schaub F."/>
            <person name="Wada-Katsumata A."/>
            <person name="Worley K.C."/>
            <person name="Xie Q."/>
            <person name="Ylla G."/>
            <person name="Poulsen M."/>
            <person name="Gibbs R.A."/>
            <person name="Schal C."/>
            <person name="Richards S."/>
            <person name="Belles X."/>
            <person name="Korb J."/>
            <person name="Bornberg-Bauer E."/>
        </authorList>
    </citation>
    <scope>NUCLEOTIDE SEQUENCE [LARGE SCALE GENOMIC DNA]</scope>
    <source>
        <tissue evidence="1">Whole body</tissue>
    </source>
</reference>
<keyword evidence="2" id="KW-1185">Reference proteome</keyword>
<feature type="non-terminal residue" evidence="1">
    <location>
        <position position="1"/>
    </location>
</feature>
<dbReference type="InterPro" id="IPR036691">
    <property type="entry name" value="Endo/exonu/phosph_ase_sf"/>
</dbReference>
<gene>
    <name evidence="1" type="ORF">B7P43_G09939</name>
</gene>
<dbReference type="Proteomes" id="UP000235965">
    <property type="component" value="Unassembled WGS sequence"/>
</dbReference>
<evidence type="ECO:0000313" key="2">
    <source>
        <dbReference type="Proteomes" id="UP000235965"/>
    </source>
</evidence>
<sequence>LISETHFTSRSYFSIPKYKLYHTNHPKDTAHRGMAILIKEKIKHHELPKYEKHHIQATSIKVKTFWGSRLITTKGRELHKTIQNNNYSIILSCVRCMSCDK</sequence>
<dbReference type="EMBL" id="NEVH01012088">
    <property type="protein sequence ID" value="PNF30555.1"/>
    <property type="molecule type" value="Genomic_DNA"/>
</dbReference>
<evidence type="ECO:0000313" key="1">
    <source>
        <dbReference type="EMBL" id="PNF30555.1"/>
    </source>
</evidence>
<accession>A0A2J7QPQ6</accession>
<name>A0A2J7QPQ6_9NEOP</name>
<proteinExistence type="predicted"/>
<dbReference type="InParanoid" id="A0A2J7QPQ6"/>
<dbReference type="Gene3D" id="3.60.10.10">
    <property type="entry name" value="Endonuclease/exonuclease/phosphatase"/>
    <property type="match status" value="1"/>
</dbReference>
<comment type="caution">
    <text evidence="1">The sequence shown here is derived from an EMBL/GenBank/DDBJ whole genome shotgun (WGS) entry which is preliminary data.</text>
</comment>
<protein>
    <submittedName>
        <fullName evidence="1">Uncharacterized protein</fullName>
    </submittedName>
</protein>
<organism evidence="1 2">
    <name type="scientific">Cryptotermes secundus</name>
    <dbReference type="NCBI Taxonomy" id="105785"/>
    <lineage>
        <taxon>Eukaryota</taxon>
        <taxon>Metazoa</taxon>
        <taxon>Ecdysozoa</taxon>
        <taxon>Arthropoda</taxon>
        <taxon>Hexapoda</taxon>
        <taxon>Insecta</taxon>
        <taxon>Pterygota</taxon>
        <taxon>Neoptera</taxon>
        <taxon>Polyneoptera</taxon>
        <taxon>Dictyoptera</taxon>
        <taxon>Blattodea</taxon>
        <taxon>Blattoidea</taxon>
        <taxon>Termitoidae</taxon>
        <taxon>Kalotermitidae</taxon>
        <taxon>Cryptotermitinae</taxon>
        <taxon>Cryptotermes</taxon>
    </lineage>
</organism>
<dbReference type="AlphaFoldDB" id="A0A2J7QPQ6"/>
<dbReference type="SUPFAM" id="SSF56219">
    <property type="entry name" value="DNase I-like"/>
    <property type="match status" value="1"/>
</dbReference>